<dbReference type="RefSeq" id="WP_355088395.1">
    <property type="nucleotide sequence ID" value="NZ_JBEXKW010000043.1"/>
</dbReference>
<dbReference type="EMBL" id="JBFAKC010000006">
    <property type="protein sequence ID" value="MEV0708983.1"/>
    <property type="molecule type" value="Genomic_DNA"/>
</dbReference>
<dbReference type="SUPFAM" id="SSF53271">
    <property type="entry name" value="PRTase-like"/>
    <property type="match status" value="1"/>
</dbReference>
<accession>A0ABV3FU75</accession>
<dbReference type="Proteomes" id="UP001551695">
    <property type="component" value="Unassembled WGS sequence"/>
</dbReference>
<evidence type="ECO:0000313" key="3">
    <source>
        <dbReference type="Proteomes" id="UP001551695"/>
    </source>
</evidence>
<comment type="caution">
    <text evidence="2">The sequence shown here is derived from an EMBL/GenBank/DDBJ whole genome shotgun (WGS) entry which is preliminary data.</text>
</comment>
<name>A0ABV3FU75_9NOCA</name>
<protein>
    <submittedName>
        <fullName evidence="2">ComF family protein</fullName>
    </submittedName>
</protein>
<dbReference type="PANTHER" id="PTHR47505:SF1">
    <property type="entry name" value="DNA UTILIZATION PROTEIN YHGH"/>
    <property type="match status" value="1"/>
</dbReference>
<dbReference type="InterPro" id="IPR000836">
    <property type="entry name" value="PRTase_dom"/>
</dbReference>
<evidence type="ECO:0000256" key="1">
    <source>
        <dbReference type="ARBA" id="ARBA00008007"/>
    </source>
</evidence>
<proteinExistence type="inferred from homology"/>
<dbReference type="InterPro" id="IPR051910">
    <property type="entry name" value="ComF/GntX_DNA_util-trans"/>
</dbReference>
<evidence type="ECO:0000313" key="2">
    <source>
        <dbReference type="EMBL" id="MEV0708983.1"/>
    </source>
</evidence>
<dbReference type="InterPro" id="IPR029057">
    <property type="entry name" value="PRTase-like"/>
</dbReference>
<gene>
    <name evidence="2" type="ORF">AB0I48_15600</name>
</gene>
<reference evidence="2 3" key="1">
    <citation type="submission" date="2024-06" db="EMBL/GenBank/DDBJ databases">
        <title>The Natural Products Discovery Center: Release of the First 8490 Sequenced Strains for Exploring Actinobacteria Biosynthetic Diversity.</title>
        <authorList>
            <person name="Kalkreuter E."/>
            <person name="Kautsar S.A."/>
            <person name="Yang D."/>
            <person name="Bader C.D."/>
            <person name="Teijaro C.N."/>
            <person name="Fluegel L."/>
            <person name="Davis C.M."/>
            <person name="Simpson J.R."/>
            <person name="Lauterbach L."/>
            <person name="Steele A.D."/>
            <person name="Gui C."/>
            <person name="Meng S."/>
            <person name="Li G."/>
            <person name="Viehrig K."/>
            <person name="Ye F."/>
            <person name="Su P."/>
            <person name="Kiefer A.F."/>
            <person name="Nichols A."/>
            <person name="Cepeda A.J."/>
            <person name="Yan W."/>
            <person name="Fan B."/>
            <person name="Jiang Y."/>
            <person name="Adhikari A."/>
            <person name="Zheng C.-J."/>
            <person name="Schuster L."/>
            <person name="Cowan T.M."/>
            <person name="Smanski M.J."/>
            <person name="Chevrette M.G."/>
            <person name="De Carvalho L.P.S."/>
            <person name="Shen B."/>
        </authorList>
    </citation>
    <scope>NUCLEOTIDE SEQUENCE [LARGE SCALE GENOMIC DNA]</scope>
    <source>
        <strain evidence="2 3">NPDC050403</strain>
    </source>
</reference>
<dbReference type="Gene3D" id="3.40.50.2020">
    <property type="match status" value="1"/>
</dbReference>
<sequence>MRTLLDLMLPARCGGCGTAGTAWCAECASVLTRPPVRVRPRTDPGVPCWALGPYAGPARRAVLAMKEHGRRDLARPLGGALAAGLTRLRAPGRPLILVPAPSRRVAARRRGGDPVLRTARAAAESLDDCRVVPALRLWWGARDSVGLTSGERRRNLEGRIHALPIPGSRASYTGFAEVIVVDDVLTTGATAGESVRALARVGYSVRGVLVTCAA</sequence>
<dbReference type="PANTHER" id="PTHR47505">
    <property type="entry name" value="DNA UTILIZATION PROTEIN YHGH"/>
    <property type="match status" value="1"/>
</dbReference>
<comment type="similarity">
    <text evidence="1">Belongs to the ComF/GntX family.</text>
</comment>
<organism evidence="2 3">
    <name type="scientific">Nocardia aurea</name>
    <dbReference type="NCBI Taxonomy" id="2144174"/>
    <lineage>
        <taxon>Bacteria</taxon>
        <taxon>Bacillati</taxon>
        <taxon>Actinomycetota</taxon>
        <taxon>Actinomycetes</taxon>
        <taxon>Mycobacteriales</taxon>
        <taxon>Nocardiaceae</taxon>
        <taxon>Nocardia</taxon>
    </lineage>
</organism>
<dbReference type="CDD" id="cd06223">
    <property type="entry name" value="PRTases_typeI"/>
    <property type="match status" value="1"/>
</dbReference>
<keyword evidence="3" id="KW-1185">Reference proteome</keyword>